<dbReference type="EMBL" id="QLNI01000033">
    <property type="protein sequence ID" value="RAM01051.1"/>
    <property type="molecule type" value="Genomic_DNA"/>
</dbReference>
<proteinExistence type="predicted"/>
<dbReference type="EMBL" id="CP036313">
    <property type="protein sequence ID" value="QBH11821.1"/>
    <property type="molecule type" value="Genomic_DNA"/>
</dbReference>
<accession>A0A328F8V5</accession>
<evidence type="ECO:0000256" key="1">
    <source>
        <dbReference type="SAM" id="SignalP"/>
    </source>
</evidence>
<protein>
    <submittedName>
        <fullName evidence="4">Iron ABC transporter substrate-binding protein</fullName>
    </submittedName>
</protein>
<feature type="signal peptide" evidence="1">
    <location>
        <begin position="1"/>
        <end position="23"/>
    </location>
</feature>
<reference evidence="3 6" key="2">
    <citation type="submission" date="2019-02" db="EMBL/GenBank/DDBJ databases">
        <title>Complete genome sequence of Desulfobacter hydrogenophilus AcRS1.</title>
        <authorList>
            <person name="Marietou A."/>
            <person name="Lund M.B."/>
            <person name="Marshall I.P.G."/>
            <person name="Schreiber L."/>
            <person name="Jorgensen B."/>
        </authorList>
    </citation>
    <scope>NUCLEOTIDE SEQUENCE [LARGE SCALE GENOMIC DNA]</scope>
    <source>
        <strain evidence="3 6">AcRS1</strain>
    </source>
</reference>
<name>A0A328F8V5_9BACT</name>
<reference evidence="4 5" key="1">
    <citation type="submission" date="2018-06" db="EMBL/GenBank/DDBJ databases">
        <title>Complete Genome Sequence of Desulfobacter hydrogenophilus (DSM3380).</title>
        <authorList>
            <person name="Marietou A."/>
            <person name="Schreiber L."/>
            <person name="Marshall I."/>
            <person name="Jorgensen B."/>
        </authorList>
    </citation>
    <scope>NUCLEOTIDE SEQUENCE [LARGE SCALE GENOMIC DNA]</scope>
    <source>
        <strain evidence="4 5">DSM 3380</strain>
    </source>
</reference>
<evidence type="ECO:0000313" key="3">
    <source>
        <dbReference type="EMBL" id="QBH11821.1"/>
    </source>
</evidence>
<evidence type="ECO:0000313" key="4">
    <source>
        <dbReference type="EMBL" id="RAM01051.1"/>
    </source>
</evidence>
<feature type="chain" id="PRO_5030062868" evidence="1">
    <location>
        <begin position="24"/>
        <end position="367"/>
    </location>
</feature>
<dbReference type="PANTHER" id="PTHR30535">
    <property type="entry name" value="VITAMIN B12-BINDING PROTEIN"/>
    <property type="match status" value="1"/>
</dbReference>
<gene>
    <name evidence="4" type="ORF">DO021_15795</name>
    <name evidence="3" type="ORF">EYB58_02085</name>
</gene>
<organism evidence="4 5">
    <name type="scientific">Desulfobacter hydrogenophilus</name>
    <dbReference type="NCBI Taxonomy" id="2291"/>
    <lineage>
        <taxon>Bacteria</taxon>
        <taxon>Pseudomonadati</taxon>
        <taxon>Thermodesulfobacteriota</taxon>
        <taxon>Desulfobacteria</taxon>
        <taxon>Desulfobacterales</taxon>
        <taxon>Desulfobacteraceae</taxon>
        <taxon>Desulfobacter</taxon>
    </lineage>
</organism>
<dbReference type="Proteomes" id="UP000248798">
    <property type="component" value="Unassembled WGS sequence"/>
</dbReference>
<dbReference type="AlphaFoldDB" id="A0A328F8V5"/>
<dbReference type="PANTHER" id="PTHR30535:SF34">
    <property type="entry name" value="MOLYBDATE-BINDING PROTEIN MOLA"/>
    <property type="match status" value="1"/>
</dbReference>
<dbReference type="Pfam" id="PF01497">
    <property type="entry name" value="Peripla_BP_2"/>
    <property type="match status" value="1"/>
</dbReference>
<keyword evidence="1" id="KW-0732">Signal</keyword>
<dbReference type="RefSeq" id="WP_111958418.1">
    <property type="nucleotide sequence ID" value="NZ_CP036313.1"/>
</dbReference>
<evidence type="ECO:0000313" key="6">
    <source>
        <dbReference type="Proteomes" id="UP000293902"/>
    </source>
</evidence>
<dbReference type="PROSITE" id="PS50983">
    <property type="entry name" value="FE_B12_PBP"/>
    <property type="match status" value="1"/>
</dbReference>
<dbReference type="InterPro" id="IPR050902">
    <property type="entry name" value="ABC_Transporter_SBP"/>
</dbReference>
<feature type="domain" description="Fe/B12 periplasmic-binding" evidence="2">
    <location>
        <begin position="42"/>
        <end position="324"/>
    </location>
</feature>
<sequence>MKTTFALFCAGLFLILSVFPVNAKNILDSRGKTVAVPNQISRIICSGPGALRLITYFNAQDLVVAVDDMETARKKFDARPYAIANPQYKKLPVFGEFRGNDDPEKILGLATPPQVIFKTYATMGYDPVELSQKTDIPVVVLGYGNLAVQRDVVYKSLRIIGQVLNRKERADELIGFFDKQIAELNQRTAVIENKKTCFVGGIAHKGPHGFLSTEPSYPPFEFVNAANIARASDVRVQNLSHSSFSKEKLLDENPQVLFLDLSTLQMGEDHGGLYELKTDPVFQALDAVANGRVYGVLPYNWYTQNFGSILADAWYVGKMLYPDQFADVDPVKKADEIYEFLLSAKVYADMDALFHNKAFKPVYLGAK</sequence>
<dbReference type="CDD" id="cd01147">
    <property type="entry name" value="HemV-2"/>
    <property type="match status" value="1"/>
</dbReference>
<keyword evidence="6" id="KW-1185">Reference proteome</keyword>
<dbReference type="InterPro" id="IPR002491">
    <property type="entry name" value="ABC_transptr_periplasmic_BD"/>
</dbReference>
<dbReference type="OrthoDB" id="9775594at2"/>
<evidence type="ECO:0000313" key="5">
    <source>
        <dbReference type="Proteomes" id="UP000248798"/>
    </source>
</evidence>
<dbReference type="Proteomes" id="UP000293902">
    <property type="component" value="Chromosome"/>
</dbReference>
<evidence type="ECO:0000259" key="2">
    <source>
        <dbReference type="PROSITE" id="PS50983"/>
    </source>
</evidence>
<dbReference type="SUPFAM" id="SSF53807">
    <property type="entry name" value="Helical backbone' metal receptor"/>
    <property type="match status" value="1"/>
</dbReference>
<dbReference type="Gene3D" id="3.40.50.1980">
    <property type="entry name" value="Nitrogenase molybdenum iron protein domain"/>
    <property type="match status" value="2"/>
</dbReference>